<organism evidence="2 3">
    <name type="scientific">Fusarium proliferatum (strain ET1)</name>
    <name type="common">Orchid endophyte fungus</name>
    <dbReference type="NCBI Taxonomy" id="1227346"/>
    <lineage>
        <taxon>Eukaryota</taxon>
        <taxon>Fungi</taxon>
        <taxon>Dikarya</taxon>
        <taxon>Ascomycota</taxon>
        <taxon>Pezizomycotina</taxon>
        <taxon>Sordariomycetes</taxon>
        <taxon>Hypocreomycetidae</taxon>
        <taxon>Hypocreales</taxon>
        <taxon>Nectriaceae</taxon>
        <taxon>Fusarium</taxon>
        <taxon>Fusarium fujikuroi species complex</taxon>
    </lineage>
</organism>
<dbReference type="RefSeq" id="XP_031085230.1">
    <property type="nucleotide sequence ID" value="XM_031219475.1"/>
</dbReference>
<proteinExistence type="predicted"/>
<feature type="domain" description="2EXR" evidence="1">
    <location>
        <begin position="3"/>
        <end position="104"/>
    </location>
</feature>
<evidence type="ECO:0000313" key="2">
    <source>
        <dbReference type="EMBL" id="CZR44696.1"/>
    </source>
</evidence>
<dbReference type="EMBL" id="FJOF01000008">
    <property type="protein sequence ID" value="CZR44696.1"/>
    <property type="molecule type" value="Genomic_DNA"/>
</dbReference>
<name>A0A1L7VXG4_FUSPR</name>
<protein>
    <recommendedName>
        <fullName evidence="1">2EXR domain-containing protein</fullName>
    </recommendedName>
</protein>
<evidence type="ECO:0000313" key="3">
    <source>
        <dbReference type="Proteomes" id="UP000183971"/>
    </source>
</evidence>
<accession>A0A1L7VXG4</accession>
<keyword evidence="3" id="KW-1185">Reference proteome</keyword>
<gene>
    <name evidence="2" type="ORF">FPRO_14449</name>
</gene>
<dbReference type="AlphaFoldDB" id="A0A1L7VXG4"/>
<dbReference type="Pfam" id="PF20150">
    <property type="entry name" value="2EXR"/>
    <property type="match status" value="1"/>
</dbReference>
<reference evidence="3" key="1">
    <citation type="journal article" date="2016" name="Genome Biol. Evol.">
        <title>Comparative 'omics' of the Fusarium fujikuroi species complex highlights differences in genetic potential and metabolite synthesis.</title>
        <authorList>
            <person name="Niehaus E.-M."/>
            <person name="Muensterkoetter M."/>
            <person name="Proctor R.H."/>
            <person name="Brown D.W."/>
            <person name="Sharon A."/>
            <person name="Idan Y."/>
            <person name="Oren-Young L."/>
            <person name="Sieber C.M."/>
            <person name="Novak O."/>
            <person name="Pencik A."/>
            <person name="Tarkowska D."/>
            <person name="Hromadova K."/>
            <person name="Freeman S."/>
            <person name="Maymon M."/>
            <person name="Elazar M."/>
            <person name="Youssef S.A."/>
            <person name="El-Shabrawy E.S.M."/>
            <person name="Shalaby A.B.A."/>
            <person name="Houterman P."/>
            <person name="Brock N.L."/>
            <person name="Burkhardt I."/>
            <person name="Tsavkelova E.A."/>
            <person name="Dickschat J.S."/>
            <person name="Galuszka P."/>
            <person name="Gueldener U."/>
            <person name="Tudzynski B."/>
        </authorList>
    </citation>
    <scope>NUCLEOTIDE SEQUENCE [LARGE SCALE GENOMIC DNA]</scope>
    <source>
        <strain evidence="3">ET1</strain>
    </source>
</reference>
<dbReference type="Proteomes" id="UP000183971">
    <property type="component" value="Unassembled WGS sequence"/>
</dbReference>
<dbReference type="GeneID" id="42059307"/>
<sequence>MANFPDLPREIRDMIWPLVPRENHPGVHIFRHYDENQKCMTEGRSLMHGDLFNGIISEPSPDKYFGSLDKDCMNENVSTYLTDGAMWNTCKESRLAIEKYFSQYKRSAEEWWRCEKRDSRGWDEYPVNCVFKVPSTGKGCFEGGCPHYLTVFPRKDLFVFQPDKLDGTDWPSFAWHLTKGDTRPAFQRPRHIAVEYDPEWWVSHGGNARVVAQLQEAVFALKNIEKLWFIDHNLKRKKNAPAFKEGWDHWESTNAFYARDRKFLEIDWRKSGALEDWEYIKPVGDSSNKFVDSSIWLARQLNDFIRCSQSFPGYPEHGVRSPTDYCEIGLLGWDEL</sequence>
<dbReference type="InterPro" id="IPR045518">
    <property type="entry name" value="2EXR"/>
</dbReference>
<evidence type="ECO:0000259" key="1">
    <source>
        <dbReference type="Pfam" id="PF20150"/>
    </source>
</evidence>
<dbReference type="VEuPathDB" id="FungiDB:FPRO_14449"/>
<comment type="caution">
    <text evidence="2">The sequence shown here is derived from an EMBL/GenBank/DDBJ whole genome shotgun (WGS) entry which is preliminary data.</text>
</comment>